<evidence type="ECO:0008006" key="4">
    <source>
        <dbReference type="Google" id="ProtNLM"/>
    </source>
</evidence>
<keyword evidence="3" id="KW-1185">Reference proteome</keyword>
<feature type="transmembrane region" description="Helical" evidence="1">
    <location>
        <begin position="187"/>
        <end position="212"/>
    </location>
</feature>
<dbReference type="Pfam" id="PF09955">
    <property type="entry name" value="DUF2189"/>
    <property type="match status" value="1"/>
</dbReference>
<evidence type="ECO:0000313" key="2">
    <source>
        <dbReference type="EMBL" id="SMC12608.1"/>
    </source>
</evidence>
<dbReference type="AlphaFoldDB" id="A0A1X7BSL8"/>
<dbReference type="InterPro" id="IPR018692">
    <property type="entry name" value="DUF2189"/>
</dbReference>
<keyword evidence="1" id="KW-0472">Membrane</keyword>
<dbReference type="EMBL" id="FWXB01000008">
    <property type="protein sequence ID" value="SMC12608.1"/>
    <property type="molecule type" value="Genomic_DNA"/>
</dbReference>
<feature type="transmembrane region" description="Helical" evidence="1">
    <location>
        <begin position="144"/>
        <end position="167"/>
    </location>
</feature>
<organism evidence="2 3">
    <name type="scientific">Roseovarius aestuarii</name>
    <dbReference type="NCBI Taxonomy" id="475083"/>
    <lineage>
        <taxon>Bacteria</taxon>
        <taxon>Pseudomonadati</taxon>
        <taxon>Pseudomonadota</taxon>
        <taxon>Alphaproteobacteria</taxon>
        <taxon>Rhodobacterales</taxon>
        <taxon>Roseobacteraceae</taxon>
        <taxon>Roseovarius</taxon>
    </lineage>
</organism>
<feature type="transmembrane region" description="Helical" evidence="1">
    <location>
        <begin position="66"/>
        <end position="83"/>
    </location>
</feature>
<protein>
    <recommendedName>
        <fullName evidence="4">Cytochrome c oxidase subunit I</fullName>
    </recommendedName>
</protein>
<evidence type="ECO:0000313" key="3">
    <source>
        <dbReference type="Proteomes" id="UP000193224"/>
    </source>
</evidence>
<feature type="transmembrane region" description="Helical" evidence="1">
    <location>
        <begin position="89"/>
        <end position="112"/>
    </location>
</feature>
<dbReference type="Proteomes" id="UP000193224">
    <property type="component" value="Unassembled WGS sequence"/>
</dbReference>
<reference evidence="2 3" key="1">
    <citation type="submission" date="2017-03" db="EMBL/GenBank/DDBJ databases">
        <authorList>
            <person name="Afonso C.L."/>
            <person name="Miller P.J."/>
            <person name="Scott M.A."/>
            <person name="Spackman E."/>
            <person name="Goraichik I."/>
            <person name="Dimitrov K.M."/>
            <person name="Suarez D.L."/>
            <person name="Swayne D.E."/>
        </authorList>
    </citation>
    <scope>NUCLEOTIDE SEQUENCE [LARGE SCALE GENOMIC DNA]</scope>
    <source>
        <strain evidence="2 3">CECT 7745</strain>
    </source>
</reference>
<accession>A0A1X7BSL8</accession>
<keyword evidence="1" id="KW-1133">Transmembrane helix</keyword>
<feature type="transmembrane region" description="Helical" evidence="1">
    <location>
        <begin position="245"/>
        <end position="271"/>
    </location>
</feature>
<name>A0A1X7BSL8_9RHOB</name>
<proteinExistence type="predicted"/>
<dbReference type="OrthoDB" id="9809543at2"/>
<keyword evidence="1" id="KW-0812">Transmembrane</keyword>
<sequence length="289" mass="30736">MVKTIGNPLTWAADAVFGTGRTVGAVAEALGSEETTPPPTRTITETDIRDALRKGVDDFKTFRSDVMFLVAIYPIIGICLVVVSSDLALLPLLFPLAAGFALLGPVAGIGLYEMSRRREAGEEVGWGAGLQALRAHIVGPVMTLGVYLLAMFVLWIMAAMMIYGFTLGPEPPASVGAFAIDVLTTSAGWMMIMIGMGVGFVFAAIVLVISVISFPMLIDRRAGIPVAVATSVKVARQNPVTIAKWGLIVAVLMALGSLPFFLGLIVVLPILSHATWHLYRAAVPRVTER</sequence>
<dbReference type="RefSeq" id="WP_085800556.1">
    <property type="nucleotide sequence ID" value="NZ_FWXB01000008.1"/>
</dbReference>
<gene>
    <name evidence="2" type="ORF">ROA7745_02436</name>
</gene>
<evidence type="ECO:0000256" key="1">
    <source>
        <dbReference type="SAM" id="Phobius"/>
    </source>
</evidence>